<organism evidence="2">
    <name type="scientific">Pseudomonas phage vB_PaeP_FBPa39</name>
    <dbReference type="NCBI Taxonomy" id="3231239"/>
    <lineage>
        <taxon>Viruses</taxon>
    </lineage>
</organism>
<keyword evidence="1" id="KW-0812">Transmembrane</keyword>
<evidence type="ECO:0008006" key="3">
    <source>
        <dbReference type="Google" id="ProtNLM"/>
    </source>
</evidence>
<evidence type="ECO:0000256" key="1">
    <source>
        <dbReference type="SAM" id="Phobius"/>
    </source>
</evidence>
<feature type="transmembrane region" description="Helical" evidence="1">
    <location>
        <begin position="34"/>
        <end position="58"/>
    </location>
</feature>
<protein>
    <recommendedName>
        <fullName evidence="3">Holin</fullName>
    </recommendedName>
</protein>
<evidence type="ECO:0000313" key="2">
    <source>
        <dbReference type="EMBL" id="XCN26683.1"/>
    </source>
</evidence>
<proteinExistence type="predicted"/>
<sequence>MVLKLYTRVMLLAIPAWVSTLWVVPQMLSPANTMVNAIGAALLAISILYSLWAVSHLYSYAGKLSVKKEVHRGHGNENQ</sequence>
<feature type="transmembrane region" description="Helical" evidence="1">
    <location>
        <begin position="9"/>
        <end position="28"/>
    </location>
</feature>
<keyword evidence="1" id="KW-0472">Membrane</keyword>
<accession>A0AAU8KVD3</accession>
<name>A0AAU8KVD3_9VIRU</name>
<reference evidence="2" key="1">
    <citation type="submission" date="2024-05" db="EMBL/GenBank/DDBJ databases">
        <title>Defense systems in Pseudomonas aeruginosa.</title>
        <authorList>
            <person name="van den Berg D.F."/>
            <person name="Costa R.A."/>
        </authorList>
    </citation>
    <scope>NUCLEOTIDE SEQUENCE</scope>
</reference>
<keyword evidence="1" id="KW-1133">Transmembrane helix</keyword>
<dbReference type="EMBL" id="PP813863">
    <property type="protein sequence ID" value="XCN26683.1"/>
    <property type="molecule type" value="Genomic_DNA"/>
</dbReference>